<evidence type="ECO:0000256" key="3">
    <source>
        <dbReference type="ARBA" id="ARBA00022679"/>
    </source>
</evidence>
<reference evidence="11 12" key="1">
    <citation type="journal article" date="2020" name="Nat. Commun.">
        <title>Genome of Tripterygium wilfordii and identification of cytochrome P450 involved in triptolide biosynthesis.</title>
        <authorList>
            <person name="Tu L."/>
            <person name="Su P."/>
            <person name="Zhang Z."/>
            <person name="Gao L."/>
            <person name="Wang J."/>
            <person name="Hu T."/>
            <person name="Zhou J."/>
            <person name="Zhang Y."/>
            <person name="Zhao Y."/>
            <person name="Liu Y."/>
            <person name="Song Y."/>
            <person name="Tong Y."/>
            <person name="Lu Y."/>
            <person name="Yang J."/>
            <person name="Xu C."/>
            <person name="Jia M."/>
            <person name="Peters R.J."/>
            <person name="Huang L."/>
            <person name="Gao W."/>
        </authorList>
    </citation>
    <scope>NUCLEOTIDE SEQUENCE [LARGE SCALE GENOMIC DNA]</scope>
    <source>
        <strain evidence="12">cv. XIE 37</strain>
        <tissue evidence="11">Leaf</tissue>
    </source>
</reference>
<protein>
    <recommendedName>
        <fullName evidence="2">RING-type E3 ubiquitin transferase</fullName>
        <ecNumber evidence="2">2.3.2.27</ecNumber>
    </recommendedName>
</protein>
<proteinExistence type="predicted"/>
<dbReference type="EC" id="2.3.2.27" evidence="2"/>
<dbReference type="EMBL" id="JAAARO010000011">
    <property type="protein sequence ID" value="KAF5740877.1"/>
    <property type="molecule type" value="Genomic_DNA"/>
</dbReference>
<dbReference type="Pfam" id="PF14369">
    <property type="entry name" value="Zn_ribbon_19"/>
    <property type="match status" value="1"/>
</dbReference>
<dbReference type="SMART" id="SM00184">
    <property type="entry name" value="RING"/>
    <property type="match status" value="1"/>
</dbReference>
<dbReference type="InterPro" id="IPR013083">
    <property type="entry name" value="Znf_RING/FYVE/PHD"/>
</dbReference>
<organism evidence="11 12">
    <name type="scientific">Tripterygium wilfordii</name>
    <name type="common">Thunder God vine</name>
    <dbReference type="NCBI Taxonomy" id="458696"/>
    <lineage>
        <taxon>Eukaryota</taxon>
        <taxon>Viridiplantae</taxon>
        <taxon>Streptophyta</taxon>
        <taxon>Embryophyta</taxon>
        <taxon>Tracheophyta</taxon>
        <taxon>Spermatophyta</taxon>
        <taxon>Magnoliopsida</taxon>
        <taxon>eudicotyledons</taxon>
        <taxon>Gunneridae</taxon>
        <taxon>Pentapetalae</taxon>
        <taxon>rosids</taxon>
        <taxon>fabids</taxon>
        <taxon>Celastrales</taxon>
        <taxon>Celastraceae</taxon>
        <taxon>Tripterygium</taxon>
    </lineage>
</organism>
<keyword evidence="6" id="KW-0833">Ubl conjugation pathway</keyword>
<dbReference type="Proteomes" id="UP000593562">
    <property type="component" value="Unassembled WGS sequence"/>
</dbReference>
<evidence type="ECO:0000256" key="7">
    <source>
        <dbReference type="ARBA" id="ARBA00022833"/>
    </source>
</evidence>
<feature type="compositionally biased region" description="Basic and acidic residues" evidence="9">
    <location>
        <begin position="108"/>
        <end position="118"/>
    </location>
</feature>
<dbReference type="GO" id="GO:0061630">
    <property type="term" value="F:ubiquitin protein ligase activity"/>
    <property type="evidence" value="ECO:0007669"/>
    <property type="project" value="UniProtKB-EC"/>
</dbReference>
<dbReference type="SUPFAM" id="SSF57850">
    <property type="entry name" value="RING/U-box"/>
    <property type="match status" value="1"/>
</dbReference>
<dbReference type="FunFam" id="3.30.40.10:FF:000022">
    <property type="entry name" value="E3 ubiquitin-protein ligase RING1-like"/>
    <property type="match status" value="1"/>
</dbReference>
<feature type="domain" description="RING-type" evidence="10">
    <location>
        <begin position="282"/>
        <end position="323"/>
    </location>
</feature>
<comment type="catalytic activity">
    <reaction evidence="1">
        <text>S-ubiquitinyl-[E2 ubiquitin-conjugating enzyme]-L-cysteine + [acceptor protein]-L-lysine = [E2 ubiquitin-conjugating enzyme]-L-cysteine + N(6)-ubiquitinyl-[acceptor protein]-L-lysine.</text>
        <dbReference type="EC" id="2.3.2.27"/>
    </reaction>
</comment>
<keyword evidence="5 8" id="KW-0863">Zinc-finger</keyword>
<dbReference type="OrthoDB" id="8062037at2759"/>
<keyword evidence="12" id="KW-1185">Reference proteome</keyword>
<dbReference type="InParanoid" id="A0A7J7D3E8"/>
<dbReference type="PANTHER" id="PTHR15710">
    <property type="entry name" value="E3 UBIQUITIN-PROTEIN LIGASE PRAJA"/>
    <property type="match status" value="1"/>
</dbReference>
<dbReference type="GO" id="GO:0016567">
    <property type="term" value="P:protein ubiquitination"/>
    <property type="evidence" value="ECO:0007669"/>
    <property type="project" value="TreeGrafter"/>
</dbReference>
<feature type="compositionally biased region" description="Gly residues" evidence="9">
    <location>
        <begin position="347"/>
        <end position="359"/>
    </location>
</feature>
<dbReference type="PROSITE" id="PS50089">
    <property type="entry name" value="ZF_RING_2"/>
    <property type="match status" value="1"/>
</dbReference>
<dbReference type="GO" id="GO:0008270">
    <property type="term" value="F:zinc ion binding"/>
    <property type="evidence" value="ECO:0007669"/>
    <property type="project" value="UniProtKB-KW"/>
</dbReference>
<name>A0A7J7D3E8_TRIWF</name>
<dbReference type="AlphaFoldDB" id="A0A7J7D3E8"/>
<dbReference type="PANTHER" id="PTHR15710:SF217">
    <property type="entry name" value="E3 UBIQUITIN-PROTEIN LIGASE RDUF2"/>
    <property type="match status" value="1"/>
</dbReference>
<accession>A0A7J7D3E8</accession>
<dbReference type="Gene3D" id="3.30.40.10">
    <property type="entry name" value="Zinc/RING finger domain, C3HC4 (zinc finger)"/>
    <property type="match status" value="1"/>
</dbReference>
<dbReference type="Pfam" id="PF13639">
    <property type="entry name" value="zf-RING_2"/>
    <property type="match status" value="1"/>
</dbReference>
<evidence type="ECO:0000256" key="4">
    <source>
        <dbReference type="ARBA" id="ARBA00022723"/>
    </source>
</evidence>
<dbReference type="InterPro" id="IPR039525">
    <property type="entry name" value="RNF126-like_zinc-ribbon"/>
</dbReference>
<evidence type="ECO:0000259" key="10">
    <source>
        <dbReference type="PROSITE" id="PS50089"/>
    </source>
</evidence>
<feature type="compositionally biased region" description="Acidic residues" evidence="9">
    <location>
        <begin position="119"/>
        <end position="140"/>
    </location>
</feature>
<evidence type="ECO:0000256" key="5">
    <source>
        <dbReference type="ARBA" id="ARBA00022771"/>
    </source>
</evidence>
<evidence type="ECO:0000256" key="9">
    <source>
        <dbReference type="SAM" id="MobiDB-lite"/>
    </source>
</evidence>
<sequence length="359" mass="39757">MADSPSQTPASAESEEGVDRSEYWCYNCNKRVAVETLANLPDVICHECKNGFVESIPATSPPPSAPPSITSDQADDPSFGSQFLQVLRLIAQAAQDEDAPPPPPQDHNPGDDFLRIELDGWDNDEDEDYFDGDDANENENQENRGEGEDNRGREMNEVSDEENEENRDEDEEDPRRRRQDVLRLRLRDLATRPRTGRNRILDWAEILMGLEDNSIEFRFEVPESDRYVGNPEDYVDAAGYEALLQNLAESDGGRRGAPPASKSAISGLPKVKILLEEEVMLCAICKDMVNVGDTATKLPCGHGYHADCIVPWLGSRNSCPVCRFELPTDDAEYEEERKKKFTPRVGGASGSGGDSSGSS</sequence>
<evidence type="ECO:0000256" key="8">
    <source>
        <dbReference type="PROSITE-ProRule" id="PRU00175"/>
    </source>
</evidence>
<dbReference type="GO" id="GO:0005737">
    <property type="term" value="C:cytoplasm"/>
    <property type="evidence" value="ECO:0007669"/>
    <property type="project" value="TreeGrafter"/>
</dbReference>
<dbReference type="InterPro" id="IPR001841">
    <property type="entry name" value="Znf_RING"/>
</dbReference>
<feature type="region of interest" description="Disordered" evidence="9">
    <location>
        <begin position="96"/>
        <end position="176"/>
    </location>
</feature>
<evidence type="ECO:0000256" key="2">
    <source>
        <dbReference type="ARBA" id="ARBA00012483"/>
    </source>
</evidence>
<dbReference type="FunCoup" id="A0A7J7D3E8">
    <property type="interactions" value="34"/>
</dbReference>
<evidence type="ECO:0000313" key="12">
    <source>
        <dbReference type="Proteomes" id="UP000593562"/>
    </source>
</evidence>
<feature type="compositionally biased region" description="Basic and acidic residues" evidence="9">
    <location>
        <begin position="141"/>
        <end position="156"/>
    </location>
</feature>
<keyword evidence="3" id="KW-0808">Transferase</keyword>
<evidence type="ECO:0000313" key="11">
    <source>
        <dbReference type="EMBL" id="KAF5740877.1"/>
    </source>
</evidence>
<feature type="region of interest" description="Disordered" evidence="9">
    <location>
        <begin position="57"/>
        <end position="82"/>
    </location>
</feature>
<keyword evidence="7" id="KW-0862">Zinc</keyword>
<feature type="region of interest" description="Disordered" evidence="9">
    <location>
        <begin position="335"/>
        <end position="359"/>
    </location>
</feature>
<keyword evidence="4" id="KW-0479">Metal-binding</keyword>
<feature type="compositionally biased region" description="Acidic residues" evidence="9">
    <location>
        <begin position="157"/>
        <end position="172"/>
    </location>
</feature>
<comment type="caution">
    <text evidence="11">The sequence shown here is derived from an EMBL/GenBank/DDBJ whole genome shotgun (WGS) entry which is preliminary data.</text>
</comment>
<gene>
    <name evidence="11" type="ORF">HS088_TW11G00957</name>
</gene>
<evidence type="ECO:0000256" key="6">
    <source>
        <dbReference type="ARBA" id="ARBA00022786"/>
    </source>
</evidence>
<evidence type="ECO:0000256" key="1">
    <source>
        <dbReference type="ARBA" id="ARBA00000900"/>
    </source>
</evidence>